<dbReference type="SUPFAM" id="SSF52922">
    <property type="entry name" value="TK C-terminal domain-like"/>
    <property type="match status" value="1"/>
</dbReference>
<dbReference type="Pfam" id="PF22613">
    <property type="entry name" value="Transketolase_C_1"/>
    <property type="match status" value="1"/>
</dbReference>
<dbReference type="EMBL" id="DRQG01000064">
    <property type="protein sequence ID" value="HGY55385.1"/>
    <property type="molecule type" value="Genomic_DNA"/>
</dbReference>
<evidence type="ECO:0000256" key="9">
    <source>
        <dbReference type="PIRNR" id="PIRNR000156"/>
    </source>
</evidence>
<feature type="binding site" evidence="10">
    <location>
        <position position="265"/>
    </location>
    <ligand>
        <name>Mg(2+)</name>
        <dbReference type="ChEBI" id="CHEBI:18420"/>
    </ligand>
</feature>
<keyword evidence="7 9" id="KW-0670">Pyruvate</keyword>
<keyword evidence="10" id="KW-0479">Metal-binding</keyword>
<evidence type="ECO:0000259" key="11">
    <source>
        <dbReference type="Pfam" id="PF00456"/>
    </source>
</evidence>
<dbReference type="CDD" id="cd02017">
    <property type="entry name" value="TPP_E1_EcPDC_like"/>
    <property type="match status" value="1"/>
</dbReference>
<dbReference type="InterPro" id="IPR035807">
    <property type="entry name" value="PDC_E1_N"/>
</dbReference>
<dbReference type="EC" id="1.2.4.1" evidence="3 9"/>
<feature type="binding site" evidence="10">
    <location>
        <position position="233"/>
    </location>
    <ligand>
        <name>Mg(2+)</name>
        <dbReference type="ChEBI" id="CHEBI:18420"/>
    </ligand>
</feature>
<comment type="cofactor">
    <cofactor evidence="10">
        <name>Mg(2+)</name>
        <dbReference type="ChEBI" id="CHEBI:18420"/>
    </cofactor>
</comment>
<evidence type="ECO:0000256" key="5">
    <source>
        <dbReference type="ARBA" id="ARBA00023002"/>
    </source>
</evidence>
<evidence type="ECO:0000259" key="12">
    <source>
        <dbReference type="Pfam" id="PF17831"/>
    </source>
</evidence>
<protein>
    <recommendedName>
        <fullName evidence="4 9">Pyruvate dehydrogenase E1 component</fullName>
        <ecNumber evidence="3 9">1.2.4.1</ecNumber>
    </recommendedName>
</protein>
<dbReference type="InterPro" id="IPR005474">
    <property type="entry name" value="Transketolase_N"/>
</dbReference>
<dbReference type="Proteomes" id="UP000885779">
    <property type="component" value="Unassembled WGS sequence"/>
</dbReference>
<sequence>MADYKKDQHLEQLETQEWLESIDYVIENGGAERVQNLMRDLHRRIFSRGIKLPFTANTPYINTIPVEKQPTYPGSREIERRIKSIIRWNAMAMVVRANRNENGIGGHISTYSSAATLYEVGFNHFFRAPKDDFSGDMVFFQGHASPGIYARAFLEGRISTEELLNFRHENHKEAKGLPSYPHPWLKPDFWQFATVSMGLGPLMAIYQARFNRYLVDRGLKKPGGEKVWAFLGDGETDEPEALGAISLAAREKLDNLIFVINCNLQRLDGPVRGNGKIIQELETVFRGAGWNVIKVIWGSDWDPILARDKDGLLVKRMGEVVDGEYQNYIVRGGAYLRKHFWGKYPALLDLVSHLSDEQLTKLRLGGHDPEKVYAAYHAAVNHKGAPTVILARTVKGYGLGEAGEGKNITHQQKKLNEQELRQFRSRFGIPISDEEIDTLPFFRPADDSPEMQYLHERRRQLNGYLPGRRMKSEPVRRIDEKLFEEFLTGTDDREVSTTMVFVRMLSKMLRDKEIGKLIVPIVPDEARTFGMEALFRQVGIYSHVGQLYEPVDKESLLYYKEAKNGQIFEEGITEAGSMSSFIAAGTAYSNYGINTIPFFIYYSMFGLQRVGDLAWAAADMRTRGFLVGGTAGRTTLAGEGLQHQDGNSHLLAYPIPTLKAYDPAYAYELAVIIEDGLRRMYIDQEDVFYYLTVMNENYPQPAMPSAKNIKEGILKGMYKLRASGLKTAKGRAQLMGSGAILNKVVAAADILEKEYKIACDVWSVTSYKELHRDALLCERENLFNPSSRPKVPYIAQTLKGSDGVFVAASDYVKALPESIARWIPGPFFSLGTDGFGRSDGRRHLRDFFEVDERYITLAALYLLMKEGKVPADTLKKAIKKMDIDPDKLNPMTS</sequence>
<dbReference type="InterPro" id="IPR055152">
    <property type="entry name" value="Transketolase-like_C_2"/>
</dbReference>
<evidence type="ECO:0000256" key="10">
    <source>
        <dbReference type="PIRSR" id="PIRSR000156-1"/>
    </source>
</evidence>
<dbReference type="InterPro" id="IPR029061">
    <property type="entry name" value="THDP-binding"/>
</dbReference>
<feature type="domain" description="Transketolase N-terminal" evidence="11">
    <location>
        <begin position="81"/>
        <end position="303"/>
    </location>
</feature>
<evidence type="ECO:0000256" key="2">
    <source>
        <dbReference type="ARBA" id="ARBA00003157"/>
    </source>
</evidence>
<dbReference type="Pfam" id="PF00456">
    <property type="entry name" value="Transketolase_N"/>
    <property type="match status" value="1"/>
</dbReference>
<dbReference type="Pfam" id="PF17831">
    <property type="entry name" value="PDH_E1_M"/>
    <property type="match status" value="1"/>
</dbReference>
<evidence type="ECO:0000256" key="8">
    <source>
        <dbReference type="ARBA" id="ARBA00051231"/>
    </source>
</evidence>
<proteinExistence type="predicted"/>
<dbReference type="SUPFAM" id="SSF52518">
    <property type="entry name" value="Thiamin diphosphate-binding fold (THDP-binding)"/>
    <property type="match status" value="2"/>
</dbReference>
<evidence type="ECO:0000256" key="6">
    <source>
        <dbReference type="ARBA" id="ARBA00023052"/>
    </source>
</evidence>
<evidence type="ECO:0000256" key="3">
    <source>
        <dbReference type="ARBA" id="ARBA00012281"/>
    </source>
</evidence>
<evidence type="ECO:0000313" key="14">
    <source>
        <dbReference type="EMBL" id="HGY55385.1"/>
    </source>
</evidence>
<dbReference type="GO" id="GO:0004739">
    <property type="term" value="F:pyruvate dehydrogenase (acetyl-transferring) activity"/>
    <property type="evidence" value="ECO:0007669"/>
    <property type="project" value="UniProtKB-EC"/>
</dbReference>
<gene>
    <name evidence="14" type="primary">aceE</name>
    <name evidence="14" type="ORF">ENK44_06785</name>
</gene>
<evidence type="ECO:0000259" key="13">
    <source>
        <dbReference type="Pfam" id="PF22613"/>
    </source>
</evidence>
<dbReference type="AlphaFoldDB" id="A0A7V4WUN2"/>
<dbReference type="InterPro" id="IPR004660">
    <property type="entry name" value="PDH_E1"/>
</dbReference>
<organism evidence="14">
    <name type="scientific">Caldithrix abyssi</name>
    <dbReference type="NCBI Taxonomy" id="187145"/>
    <lineage>
        <taxon>Bacteria</taxon>
        <taxon>Pseudomonadati</taxon>
        <taxon>Calditrichota</taxon>
        <taxon>Calditrichia</taxon>
        <taxon>Calditrichales</taxon>
        <taxon>Calditrichaceae</taxon>
        <taxon>Caldithrix</taxon>
    </lineage>
</organism>
<feature type="domain" description="Pyruvate dehydrogenase E1 component middle" evidence="12">
    <location>
        <begin position="477"/>
        <end position="701"/>
    </location>
</feature>
<evidence type="ECO:0000256" key="4">
    <source>
        <dbReference type="ARBA" id="ARBA00017172"/>
    </source>
</evidence>
<comment type="cofactor">
    <cofactor evidence="1 9">
        <name>thiamine diphosphate</name>
        <dbReference type="ChEBI" id="CHEBI:58937"/>
    </cofactor>
</comment>
<dbReference type="Gene3D" id="3.40.50.970">
    <property type="match status" value="2"/>
</dbReference>
<dbReference type="PANTHER" id="PTHR43825:SF3">
    <property type="entry name" value="PYRUVATE DEHYDROGENASE E1 COMPONENT"/>
    <property type="match status" value="1"/>
</dbReference>
<dbReference type="FunFam" id="3.40.50.970:FF:000011">
    <property type="entry name" value="Pyruvate dehydrogenase E1 component"/>
    <property type="match status" value="1"/>
</dbReference>
<dbReference type="InterPro" id="IPR051157">
    <property type="entry name" value="PDH/Transketolase"/>
</dbReference>
<comment type="caution">
    <text evidence="14">The sequence shown here is derived from an EMBL/GenBank/DDBJ whole genome shotgun (WGS) entry which is preliminary data.</text>
</comment>
<reference evidence="14" key="1">
    <citation type="journal article" date="2020" name="mSystems">
        <title>Genome- and Community-Level Interaction Insights into Carbon Utilization and Element Cycling Functions of Hydrothermarchaeota in Hydrothermal Sediment.</title>
        <authorList>
            <person name="Zhou Z."/>
            <person name="Liu Y."/>
            <person name="Xu W."/>
            <person name="Pan J."/>
            <person name="Luo Z.H."/>
            <person name="Li M."/>
        </authorList>
    </citation>
    <scope>NUCLEOTIDE SEQUENCE [LARGE SCALE GENOMIC DNA]</scope>
    <source>
        <strain evidence="14">HyVt-577</strain>
    </source>
</reference>
<dbReference type="PIRSF" id="PIRSF000156">
    <property type="entry name" value="Pyruvate_dh_E1"/>
    <property type="match status" value="1"/>
</dbReference>
<feature type="binding site" evidence="10">
    <location>
        <position position="263"/>
    </location>
    <ligand>
        <name>Mg(2+)</name>
        <dbReference type="ChEBI" id="CHEBI:18420"/>
    </ligand>
</feature>
<dbReference type="PANTHER" id="PTHR43825">
    <property type="entry name" value="PYRUVATE DEHYDROGENASE E1 COMPONENT"/>
    <property type="match status" value="1"/>
</dbReference>
<dbReference type="InterPro" id="IPR041621">
    <property type="entry name" value="PDH_E1_M"/>
</dbReference>
<evidence type="ECO:0000256" key="7">
    <source>
        <dbReference type="ARBA" id="ARBA00023317"/>
    </source>
</evidence>
<keyword evidence="6 9" id="KW-0786">Thiamine pyrophosphate</keyword>
<comment type="catalytic activity">
    <reaction evidence="8 9">
        <text>N(6)-[(R)-lipoyl]-L-lysyl-[protein] + pyruvate + H(+) = N(6)-[(R)-S(8)-acetyldihydrolipoyl]-L-lysyl-[protein] + CO2</text>
        <dbReference type="Rhea" id="RHEA:19189"/>
        <dbReference type="Rhea" id="RHEA-COMP:10474"/>
        <dbReference type="Rhea" id="RHEA-COMP:10478"/>
        <dbReference type="ChEBI" id="CHEBI:15361"/>
        <dbReference type="ChEBI" id="CHEBI:15378"/>
        <dbReference type="ChEBI" id="CHEBI:16526"/>
        <dbReference type="ChEBI" id="CHEBI:83099"/>
        <dbReference type="ChEBI" id="CHEBI:83111"/>
        <dbReference type="EC" id="1.2.4.1"/>
    </reaction>
</comment>
<name>A0A7V4WUN2_CALAY</name>
<dbReference type="InterPro" id="IPR009014">
    <property type="entry name" value="Transketo_C/PFOR_II"/>
</dbReference>
<comment type="function">
    <text evidence="2 9">Component of the pyruvate dehydrogenase (PDH) complex, that catalyzes the overall conversion of pyruvate to acetyl-CoA and CO(2).</text>
</comment>
<evidence type="ECO:0000256" key="1">
    <source>
        <dbReference type="ARBA" id="ARBA00001964"/>
    </source>
</evidence>
<accession>A0A7V4WUN2</accession>
<feature type="domain" description="Transketolase-like C-terminal" evidence="13">
    <location>
        <begin position="716"/>
        <end position="851"/>
    </location>
</feature>
<dbReference type="Gene3D" id="3.40.50.920">
    <property type="match status" value="1"/>
</dbReference>
<keyword evidence="5 9" id="KW-0560">Oxidoreductase</keyword>
<dbReference type="GO" id="GO:0046872">
    <property type="term" value="F:metal ion binding"/>
    <property type="evidence" value="ECO:0007669"/>
    <property type="project" value="UniProtKB-KW"/>
</dbReference>
<dbReference type="NCBIfam" id="TIGR00759">
    <property type="entry name" value="aceE"/>
    <property type="match status" value="1"/>
</dbReference>
<keyword evidence="10" id="KW-0460">Magnesium</keyword>